<evidence type="ECO:0000256" key="14">
    <source>
        <dbReference type="ARBA" id="ARBA00023268"/>
    </source>
</evidence>
<dbReference type="Gene3D" id="1.10.3810.10">
    <property type="entry name" value="Biosynthetic peptidoglycan transglycosylase-like"/>
    <property type="match status" value="1"/>
</dbReference>
<gene>
    <name evidence="22" type="primary">mrcA</name>
    <name evidence="22" type="ORF">GCM10011386_44710</name>
</gene>
<evidence type="ECO:0000256" key="5">
    <source>
        <dbReference type="ARBA" id="ARBA00022475"/>
    </source>
</evidence>
<keyword evidence="23" id="KW-1185">Reference proteome</keyword>
<protein>
    <submittedName>
        <fullName evidence="22">Penicillin-binding protein 1A</fullName>
    </submittedName>
</protein>
<evidence type="ECO:0000256" key="12">
    <source>
        <dbReference type="ARBA" id="ARBA00022984"/>
    </source>
</evidence>
<keyword evidence="13 19" id="KW-0472">Membrane</keyword>
<keyword evidence="14" id="KW-0511">Multifunctional enzyme</keyword>
<keyword evidence="11" id="KW-0133">Cell shape</keyword>
<feature type="domain" description="Glycosyl transferase family 51" evidence="21">
    <location>
        <begin position="63"/>
        <end position="245"/>
    </location>
</feature>
<evidence type="ECO:0000313" key="23">
    <source>
        <dbReference type="Proteomes" id="UP000597338"/>
    </source>
</evidence>
<keyword evidence="6" id="KW-0121">Carboxypeptidase</keyword>
<dbReference type="InterPro" id="IPR001460">
    <property type="entry name" value="PCN-bd_Tpept"/>
</dbReference>
<comment type="subcellular location">
    <subcellularLocation>
        <location evidence="1">Cell membrane</location>
    </subcellularLocation>
</comment>
<evidence type="ECO:0000256" key="9">
    <source>
        <dbReference type="ARBA" id="ARBA00022679"/>
    </source>
</evidence>
<keyword evidence="7" id="KW-0645">Protease</keyword>
<evidence type="ECO:0000256" key="16">
    <source>
        <dbReference type="ARBA" id="ARBA00034000"/>
    </source>
</evidence>
<comment type="catalytic activity">
    <reaction evidence="17">
        <text>[GlcNAc-(1-&gt;4)-Mur2Ac(oyl-L-Ala-gamma-D-Glu-L-Lys-D-Ala-D-Ala)](n)-di-trans,octa-cis-undecaprenyl diphosphate + beta-D-GlcNAc-(1-&gt;4)-Mur2Ac(oyl-L-Ala-gamma-D-Glu-L-Lys-D-Ala-D-Ala)-di-trans,octa-cis-undecaprenyl diphosphate = [GlcNAc-(1-&gt;4)-Mur2Ac(oyl-L-Ala-gamma-D-Glu-L-Lys-D-Ala-D-Ala)](n+1)-di-trans,octa-cis-undecaprenyl diphosphate + di-trans,octa-cis-undecaprenyl diphosphate + H(+)</text>
        <dbReference type="Rhea" id="RHEA:23708"/>
        <dbReference type="Rhea" id="RHEA-COMP:9602"/>
        <dbReference type="Rhea" id="RHEA-COMP:9603"/>
        <dbReference type="ChEBI" id="CHEBI:15378"/>
        <dbReference type="ChEBI" id="CHEBI:58405"/>
        <dbReference type="ChEBI" id="CHEBI:60033"/>
        <dbReference type="ChEBI" id="CHEBI:78435"/>
        <dbReference type="EC" id="2.4.99.28"/>
    </reaction>
</comment>
<comment type="catalytic activity">
    <reaction evidence="16">
        <text>Preferential cleavage: (Ac)2-L-Lys-D-Ala-|-D-Ala. Also transpeptidation of peptidyl-alanyl moieties that are N-acyl substituents of D-alanine.</text>
        <dbReference type="EC" id="3.4.16.4"/>
    </reaction>
</comment>
<proteinExistence type="inferred from homology"/>
<evidence type="ECO:0000256" key="1">
    <source>
        <dbReference type="ARBA" id="ARBA00004236"/>
    </source>
</evidence>
<dbReference type="PANTHER" id="PTHR32282">
    <property type="entry name" value="BINDING PROTEIN TRANSPEPTIDASE, PUTATIVE-RELATED"/>
    <property type="match status" value="1"/>
</dbReference>
<keyword evidence="10" id="KW-0378">Hydrolase</keyword>
<evidence type="ECO:0000256" key="15">
    <source>
        <dbReference type="ARBA" id="ARBA00023316"/>
    </source>
</evidence>
<feature type="transmembrane region" description="Helical" evidence="19">
    <location>
        <begin position="12"/>
        <end position="37"/>
    </location>
</feature>
<evidence type="ECO:0000256" key="8">
    <source>
        <dbReference type="ARBA" id="ARBA00022676"/>
    </source>
</evidence>
<evidence type="ECO:0000256" key="7">
    <source>
        <dbReference type="ARBA" id="ARBA00022670"/>
    </source>
</evidence>
<dbReference type="InterPro" id="IPR023346">
    <property type="entry name" value="Lysozyme-like_dom_sf"/>
</dbReference>
<reference evidence="23" key="1">
    <citation type="journal article" date="2019" name="Int. J. Syst. Evol. Microbiol.">
        <title>The Global Catalogue of Microorganisms (GCM) 10K type strain sequencing project: providing services to taxonomists for standard genome sequencing and annotation.</title>
        <authorList>
            <consortium name="The Broad Institute Genomics Platform"/>
            <consortium name="The Broad Institute Genome Sequencing Center for Infectious Disease"/>
            <person name="Wu L."/>
            <person name="Ma J."/>
        </authorList>
    </citation>
    <scope>NUCLEOTIDE SEQUENCE [LARGE SCALE GENOMIC DNA]</scope>
    <source>
        <strain evidence="23">CGMCC 1.15342</strain>
    </source>
</reference>
<evidence type="ECO:0000256" key="19">
    <source>
        <dbReference type="SAM" id="Phobius"/>
    </source>
</evidence>
<comment type="pathway">
    <text evidence="2">Cell wall biogenesis; peptidoglycan biosynthesis.</text>
</comment>
<evidence type="ECO:0000256" key="17">
    <source>
        <dbReference type="ARBA" id="ARBA00049902"/>
    </source>
</evidence>
<comment type="caution">
    <text evidence="22">The sequence shown here is derived from an EMBL/GenBank/DDBJ whole genome shotgun (WGS) entry which is preliminary data.</text>
</comment>
<evidence type="ECO:0000313" key="22">
    <source>
        <dbReference type="EMBL" id="GGC47576.1"/>
    </source>
</evidence>
<organism evidence="22 23">
    <name type="scientific">Parapedobacter defluvii</name>
    <dbReference type="NCBI Taxonomy" id="2045106"/>
    <lineage>
        <taxon>Bacteria</taxon>
        <taxon>Pseudomonadati</taxon>
        <taxon>Bacteroidota</taxon>
        <taxon>Sphingobacteriia</taxon>
        <taxon>Sphingobacteriales</taxon>
        <taxon>Sphingobacteriaceae</taxon>
        <taxon>Parapedobacter</taxon>
    </lineage>
</organism>
<dbReference type="Proteomes" id="UP000597338">
    <property type="component" value="Unassembled WGS sequence"/>
</dbReference>
<dbReference type="Pfam" id="PF00905">
    <property type="entry name" value="Transpeptidase"/>
    <property type="match status" value="1"/>
</dbReference>
<dbReference type="InterPro" id="IPR001264">
    <property type="entry name" value="Glyco_trans_51"/>
</dbReference>
<evidence type="ECO:0000256" key="10">
    <source>
        <dbReference type="ARBA" id="ARBA00022801"/>
    </source>
</evidence>
<keyword evidence="9" id="KW-0808">Transferase</keyword>
<evidence type="ECO:0000256" key="3">
    <source>
        <dbReference type="ARBA" id="ARBA00007090"/>
    </source>
</evidence>
<dbReference type="EMBL" id="BMIK01000027">
    <property type="protein sequence ID" value="GGC47576.1"/>
    <property type="molecule type" value="Genomic_DNA"/>
</dbReference>
<dbReference type="InterPro" id="IPR036950">
    <property type="entry name" value="PBP_transglycosylase"/>
</dbReference>
<feature type="domain" description="Penicillin-binding protein transpeptidase" evidence="20">
    <location>
        <begin position="421"/>
        <end position="664"/>
    </location>
</feature>
<keyword evidence="5" id="KW-1003">Cell membrane</keyword>
<dbReference type="SUPFAM" id="SSF56601">
    <property type="entry name" value="beta-lactamase/transpeptidase-like"/>
    <property type="match status" value="1"/>
</dbReference>
<evidence type="ECO:0000256" key="18">
    <source>
        <dbReference type="SAM" id="MobiDB-lite"/>
    </source>
</evidence>
<dbReference type="InterPro" id="IPR050396">
    <property type="entry name" value="Glycosyltr_51/Transpeptidase"/>
</dbReference>
<evidence type="ECO:0000256" key="4">
    <source>
        <dbReference type="ARBA" id="ARBA00007739"/>
    </source>
</evidence>
<dbReference type="PANTHER" id="PTHR32282:SF11">
    <property type="entry name" value="PENICILLIN-BINDING PROTEIN 1B"/>
    <property type="match status" value="1"/>
</dbReference>
<evidence type="ECO:0000256" key="11">
    <source>
        <dbReference type="ARBA" id="ARBA00022960"/>
    </source>
</evidence>
<keyword evidence="12" id="KW-0573">Peptidoglycan synthesis</keyword>
<dbReference type="SUPFAM" id="SSF53955">
    <property type="entry name" value="Lysozyme-like"/>
    <property type="match status" value="1"/>
</dbReference>
<accession>A0ABQ1MV22</accession>
<sequence length="785" mass="89007">MFKEIRNRYIRYFVIIVYLLVMLVCAVEVNFLGLFGYSPTSRDIGKPIQPIASEVYTADSVLIGRYFKEDRSPVPYDSISTDVVNALVATEDIRFFKHHGVDFWALFSSIVSTAQGDKRGGSTITQQLAKNLYRTRYSQSVGLLGKIPGINILVVKFKEWMTAYKLESRYGKKEIITMYLNTVSFSNNAYGIKTVARRYFNKEPGDLTAAEAAVLIGMLKGTTLYNPIRNPDRSLERRNVVLAQMYKAGFLSEAEYTHAKAAELGLHLGEVDELGAGDSYLRTAVERWLVSWCEENGYDIYVDGLKIYTTIDSRMQRHAEEAVAEQMKPLQQRLDNAWQGELPWRDTEGNVIEDFLEKLAERTPYYQQLAEKYEANLDSIRYYLNLPKTMEVFTWDGPKEVRYSTLDSLAHYARMLNAGLMTMDPYNGEIKAWVGGINYRYYKYDHVFQAKRQAGSTFKPFAYLAALEAGKSPCDKYVDKYVRIAYTENGEDKTWEPKNADWVFSGREMSLRWAMGRSVNSITAQITEEVGWDKVVDAAHRCGISSPLASVPSVSLGSNDVSVFEMVNAYATFMNKGRRVEPVLVSKIVDYNGKTVATFKTTAKQAISEEVAWLMGYMLRGSMEEPEGTSQGLWEWDLWKGNNQIGGKTGTSSDYVDGWYMGVTKDLVTGVWIGCDERSIHFRNSQTGEGSRTALPVFGRFMEKVYHDHALGYEYGPFAEPTVEITRKYNCPSPRIPRPDSLLMDSISPLRLPDTPLEVPTDIEEIGKQLENAPSLPSENENDEK</sequence>
<evidence type="ECO:0000256" key="13">
    <source>
        <dbReference type="ARBA" id="ARBA00023136"/>
    </source>
</evidence>
<evidence type="ECO:0000256" key="6">
    <source>
        <dbReference type="ARBA" id="ARBA00022645"/>
    </source>
</evidence>
<feature type="region of interest" description="Disordered" evidence="18">
    <location>
        <begin position="753"/>
        <end position="785"/>
    </location>
</feature>
<dbReference type="RefSeq" id="WP_188753699.1">
    <property type="nucleotide sequence ID" value="NZ_BMIK01000027.1"/>
</dbReference>
<evidence type="ECO:0000259" key="21">
    <source>
        <dbReference type="Pfam" id="PF00912"/>
    </source>
</evidence>
<name>A0ABQ1MV22_9SPHI</name>
<evidence type="ECO:0000256" key="2">
    <source>
        <dbReference type="ARBA" id="ARBA00004752"/>
    </source>
</evidence>
<keyword evidence="8" id="KW-0328">Glycosyltransferase</keyword>
<comment type="similarity">
    <text evidence="3">In the C-terminal section; belongs to the transpeptidase family.</text>
</comment>
<dbReference type="InterPro" id="IPR012338">
    <property type="entry name" value="Beta-lactam/transpept-like"/>
</dbReference>
<keyword evidence="15" id="KW-0961">Cell wall biogenesis/degradation</keyword>
<comment type="similarity">
    <text evidence="4">In the N-terminal section; belongs to the glycosyltransferase 51 family.</text>
</comment>
<dbReference type="Gene3D" id="3.40.710.10">
    <property type="entry name" value="DD-peptidase/beta-lactamase superfamily"/>
    <property type="match status" value="2"/>
</dbReference>
<evidence type="ECO:0000259" key="20">
    <source>
        <dbReference type="Pfam" id="PF00905"/>
    </source>
</evidence>
<dbReference type="Pfam" id="PF00912">
    <property type="entry name" value="Transgly"/>
    <property type="match status" value="1"/>
</dbReference>
<keyword evidence="19" id="KW-0812">Transmembrane</keyword>
<keyword evidence="19" id="KW-1133">Transmembrane helix</keyword>